<dbReference type="EMBL" id="BGZN01000212">
    <property type="protein sequence ID" value="GBR75253.1"/>
    <property type="molecule type" value="Genomic_DNA"/>
</dbReference>
<feature type="transmembrane region" description="Helical" evidence="3">
    <location>
        <begin position="97"/>
        <end position="115"/>
    </location>
</feature>
<evidence type="ECO:0000256" key="3">
    <source>
        <dbReference type="SAM" id="Phobius"/>
    </source>
</evidence>
<protein>
    <submittedName>
        <fullName evidence="4">Uncharacterized protein</fullName>
    </submittedName>
</protein>
<comment type="caution">
    <text evidence="4">The sequence shown here is derived from an EMBL/GenBank/DDBJ whole genome shotgun (WGS) entry which is preliminary data.</text>
</comment>
<evidence type="ECO:0000256" key="2">
    <source>
        <dbReference type="SAM" id="MobiDB-lite"/>
    </source>
</evidence>
<feature type="region of interest" description="Disordered" evidence="2">
    <location>
        <begin position="186"/>
        <end position="213"/>
    </location>
</feature>
<accession>A0A388TE20</accession>
<evidence type="ECO:0000256" key="1">
    <source>
        <dbReference type="SAM" id="Coils"/>
    </source>
</evidence>
<gene>
    <name evidence="4" type="ORF">NO1_2267</name>
</gene>
<feature type="non-terminal residue" evidence="4">
    <location>
        <position position="1"/>
    </location>
</feature>
<evidence type="ECO:0000313" key="4">
    <source>
        <dbReference type="EMBL" id="GBR75253.1"/>
    </source>
</evidence>
<keyword evidence="3" id="KW-0472">Membrane</keyword>
<keyword evidence="3" id="KW-0812">Transmembrane</keyword>
<evidence type="ECO:0000313" key="5">
    <source>
        <dbReference type="Proteomes" id="UP000269352"/>
    </source>
</evidence>
<dbReference type="Proteomes" id="UP000269352">
    <property type="component" value="Unassembled WGS sequence"/>
</dbReference>
<reference evidence="4 5" key="1">
    <citation type="journal article" date="2019" name="ISME J.">
        <title>Genome analyses of uncultured TG2/ZB3 bacteria in 'Margulisbacteria' specifically attached to ectosymbiotic spirochetes of protists in the termite gut.</title>
        <authorList>
            <person name="Utami Y.D."/>
            <person name="Kuwahara H."/>
            <person name="Igai K."/>
            <person name="Murakami T."/>
            <person name="Sugaya K."/>
            <person name="Morikawa T."/>
            <person name="Nagura Y."/>
            <person name="Yuki M."/>
            <person name="Deevong P."/>
            <person name="Inoue T."/>
            <person name="Kihara K."/>
            <person name="Lo N."/>
            <person name="Yamada A."/>
            <person name="Ohkuma M."/>
            <person name="Hongoh Y."/>
        </authorList>
    </citation>
    <scope>NUCLEOTIDE SEQUENCE [LARGE SCALE GENOMIC DNA]</scope>
    <source>
        <strain evidence="4">NkOx7-01</strain>
    </source>
</reference>
<proteinExistence type="predicted"/>
<sequence length="382" mass="39875">DNMQKTIKAIDGITYFNAILQSMYSARSASRSMVHQVLTNISNLSLSNYSGSAVGAENQFVQSKVQDLTSITGDLINHKQKIYDANAAQKNSELKRIAGIIGTVLSGVCIAILIACNALPSIGTCFSLLQGVSGLFISAYSLYESIVSAIALNDLAKKEQEELDDATEKGKEILKRKVSYGADGEAKEADASEISGEDGGTKDLSNTSGKSGAGAKVQLSMMQANLKKMERVNALLRKVAQAKRESRGKVTAKISGISGSSIPTSADAVAGLEAGAADAIMSQLVQKAAALEAVNNKQDSSFEKILGAATGLVTSAIGVAKTGVSIADGSGLSDASGMDGGFFEKLGAMVTEYTGWGSKETKAKLNKGRVNRVNKELKKVNA</sequence>
<organism evidence="4 5">
    <name type="scientific">Termititenax aidoneus</name>
    <dbReference type="NCBI Taxonomy" id="2218524"/>
    <lineage>
        <taxon>Bacteria</taxon>
        <taxon>Bacillati</taxon>
        <taxon>Candidatus Margulisiibacteriota</taxon>
        <taxon>Candidatus Termititenacia</taxon>
        <taxon>Candidatus Termititenacales</taxon>
        <taxon>Candidatus Termititenacaceae</taxon>
        <taxon>Candidatus Termititenax</taxon>
    </lineage>
</organism>
<keyword evidence="1" id="KW-0175">Coiled coil</keyword>
<feature type="non-terminal residue" evidence="4">
    <location>
        <position position="382"/>
    </location>
</feature>
<name>A0A388TE20_TERA1</name>
<keyword evidence="3" id="KW-1133">Transmembrane helix</keyword>
<feature type="coiled-coil region" evidence="1">
    <location>
        <begin position="149"/>
        <end position="176"/>
    </location>
</feature>
<keyword evidence="5" id="KW-1185">Reference proteome</keyword>
<dbReference type="AlphaFoldDB" id="A0A388TE20"/>